<name>A0A6N2B197_SOLCI</name>
<organism evidence="3">
    <name type="scientific">Solanum chilense</name>
    <name type="common">Tomato</name>
    <name type="synonym">Lycopersicon chilense</name>
    <dbReference type="NCBI Taxonomy" id="4083"/>
    <lineage>
        <taxon>Eukaryota</taxon>
        <taxon>Viridiplantae</taxon>
        <taxon>Streptophyta</taxon>
        <taxon>Embryophyta</taxon>
        <taxon>Tracheophyta</taxon>
        <taxon>Spermatophyta</taxon>
        <taxon>Magnoliopsida</taxon>
        <taxon>eudicotyledons</taxon>
        <taxon>Gunneridae</taxon>
        <taxon>Pentapetalae</taxon>
        <taxon>asterids</taxon>
        <taxon>lamiids</taxon>
        <taxon>Solanales</taxon>
        <taxon>Solanaceae</taxon>
        <taxon>Solanoideae</taxon>
        <taxon>Solaneae</taxon>
        <taxon>Solanum</taxon>
        <taxon>Solanum subgen. Lycopersicon</taxon>
    </lineage>
</organism>
<dbReference type="EMBL" id="RXGB01004956">
    <property type="protein sequence ID" value="TMW88645.1"/>
    <property type="molecule type" value="Genomic_DNA"/>
</dbReference>
<protein>
    <submittedName>
        <fullName evidence="3">Uncharacterized protein</fullName>
    </submittedName>
</protein>
<accession>A0A6N2B197</accession>
<comment type="caution">
    <text evidence="3">The sequence shown here is derived from an EMBL/GenBank/DDBJ whole genome shotgun (WGS) entry which is preliminary data.</text>
</comment>
<feature type="compositionally biased region" description="Basic and acidic residues" evidence="2">
    <location>
        <begin position="244"/>
        <end position="254"/>
    </location>
</feature>
<dbReference type="AlphaFoldDB" id="A0A6N2B197"/>
<gene>
    <name evidence="3" type="ORF">EJD97_018285</name>
</gene>
<evidence type="ECO:0000256" key="2">
    <source>
        <dbReference type="SAM" id="MobiDB-lite"/>
    </source>
</evidence>
<keyword evidence="1" id="KW-0175">Coiled coil</keyword>
<feature type="compositionally biased region" description="Basic and acidic residues" evidence="2">
    <location>
        <begin position="213"/>
        <end position="231"/>
    </location>
</feature>
<evidence type="ECO:0000256" key="1">
    <source>
        <dbReference type="SAM" id="Coils"/>
    </source>
</evidence>
<proteinExistence type="predicted"/>
<feature type="coiled-coil region" evidence="1">
    <location>
        <begin position="372"/>
        <end position="440"/>
    </location>
</feature>
<evidence type="ECO:0000313" key="3">
    <source>
        <dbReference type="EMBL" id="TMW88645.1"/>
    </source>
</evidence>
<feature type="region of interest" description="Disordered" evidence="2">
    <location>
        <begin position="110"/>
        <end position="254"/>
    </location>
</feature>
<sequence>MSDPSSASKQMLTNLSEIKRIAFYSLSAVGSRSNIPSSSSQDILENPFHSIYLNNSSVLTRPGRHHKMLSDALFEGDLPSNRSSKSNILAASEELVIESLAMMREEVRVEQNEPFQGEEIRETQPMFDKTPDFGRYLSSNSSDSASDDESIQWKVERRDVSVSKKEKEKVVEEVSRRRPTTRSDTKILMADALKVSAEETEKRQRKNKSGKTKSRDTKKAEKTKSTKESSKGKRKRSEGPGTQRKIEEEVNKQETVDNLRKQSVLAGRVFDMGIINLRGMDSLNDMEDGSVHTRVNDIAVHLDEFLLGKILKKLPTTKCAGVFRKVMKRIMLEHMYKTVIERKGIHGMGYGYFLTEVFKYINIPLSVGKSKMAQLIEDQDQLKHKLEELTMRLSGKDAEIAILKTELLNAETEGPGTAVVQALERENTELRAKVIALQEKAIKDNDAANGRLTLIIQSLSHQPPPS</sequence>
<feature type="compositionally biased region" description="Basic and acidic residues" evidence="2">
    <location>
        <begin position="154"/>
        <end position="185"/>
    </location>
</feature>
<feature type="compositionally biased region" description="Basic residues" evidence="2">
    <location>
        <begin position="203"/>
        <end position="212"/>
    </location>
</feature>
<reference evidence="3" key="1">
    <citation type="submission" date="2019-05" db="EMBL/GenBank/DDBJ databases">
        <title>The de novo reference genome and transcriptome assemblies of the wild tomato species Solanum chilense.</title>
        <authorList>
            <person name="Stam R."/>
            <person name="Nosenko T."/>
            <person name="Hoerger A.C."/>
            <person name="Stephan W."/>
            <person name="Seidel M.A."/>
            <person name="Kuhn J.M.M."/>
            <person name="Haberer G."/>
            <person name="Tellier A."/>
        </authorList>
    </citation>
    <scope>NUCLEOTIDE SEQUENCE</scope>
    <source>
        <tissue evidence="3">Mature leaves</tissue>
    </source>
</reference>